<organism evidence="1 2">
    <name type="scientific">Roseomonas indoligenes</name>
    <dbReference type="NCBI Taxonomy" id="2820811"/>
    <lineage>
        <taxon>Bacteria</taxon>
        <taxon>Pseudomonadati</taxon>
        <taxon>Pseudomonadota</taxon>
        <taxon>Alphaproteobacteria</taxon>
        <taxon>Acetobacterales</taxon>
        <taxon>Roseomonadaceae</taxon>
        <taxon>Roseomonas</taxon>
    </lineage>
</organism>
<dbReference type="EMBL" id="JAGIZA010000013">
    <property type="protein sequence ID" value="MBP0495021.1"/>
    <property type="molecule type" value="Genomic_DNA"/>
</dbReference>
<dbReference type="Gene3D" id="3.40.50.12500">
    <property type="match status" value="1"/>
</dbReference>
<name>A0A940MZG5_9PROT</name>
<sequence length="112" mass="11772">MAFPSHSMALEYAPRGLIGVLTPQANTTVEPELAALLPPGVAMVDARLTGPRPGMVERLLDYLRDLEEAAARSANAPVSAIAFACTGSSYYAGPLEETAIVARMVAAPGCRW</sequence>
<proteinExistence type="predicted"/>
<dbReference type="InterPro" id="IPR053714">
    <property type="entry name" value="Iso_Racemase_Enz_sf"/>
</dbReference>
<dbReference type="AlphaFoldDB" id="A0A940MZG5"/>
<evidence type="ECO:0000313" key="1">
    <source>
        <dbReference type="EMBL" id="MBP0495021.1"/>
    </source>
</evidence>
<accession>A0A940MZG5</accession>
<gene>
    <name evidence="1" type="ORF">J5Y10_19720</name>
</gene>
<comment type="caution">
    <text evidence="1">The sequence shown here is derived from an EMBL/GenBank/DDBJ whole genome shotgun (WGS) entry which is preliminary data.</text>
</comment>
<reference evidence="1" key="1">
    <citation type="submission" date="2021-03" db="EMBL/GenBank/DDBJ databases">
        <authorList>
            <person name="So Y."/>
        </authorList>
    </citation>
    <scope>NUCLEOTIDE SEQUENCE</scope>
    <source>
        <strain evidence="1">SG15</strain>
    </source>
</reference>
<evidence type="ECO:0008006" key="3">
    <source>
        <dbReference type="Google" id="ProtNLM"/>
    </source>
</evidence>
<dbReference type="Proteomes" id="UP000677537">
    <property type="component" value="Unassembled WGS sequence"/>
</dbReference>
<protein>
    <recommendedName>
        <fullName evidence="3">Asp/Glu racemase</fullName>
    </recommendedName>
</protein>
<keyword evidence="2" id="KW-1185">Reference proteome</keyword>
<dbReference type="RefSeq" id="WP_209375818.1">
    <property type="nucleotide sequence ID" value="NZ_JAGIZA010000013.1"/>
</dbReference>
<evidence type="ECO:0000313" key="2">
    <source>
        <dbReference type="Proteomes" id="UP000677537"/>
    </source>
</evidence>